<evidence type="ECO:0000256" key="1">
    <source>
        <dbReference type="SAM" id="MobiDB-lite"/>
    </source>
</evidence>
<evidence type="ECO:0008006" key="4">
    <source>
        <dbReference type="Google" id="ProtNLM"/>
    </source>
</evidence>
<accession>A0ABN3XG96</accession>
<protein>
    <recommendedName>
        <fullName evidence="4">Sigma-like protein</fullName>
    </recommendedName>
</protein>
<name>A0ABN3XG96_9ACTN</name>
<dbReference type="RefSeq" id="WP_344496841.1">
    <property type="nucleotide sequence ID" value="NZ_BAAAUD010000039.1"/>
</dbReference>
<dbReference type="Proteomes" id="UP001500403">
    <property type="component" value="Unassembled WGS sequence"/>
</dbReference>
<organism evidence="2 3">
    <name type="scientific">Streptomyces enissocaesilis</name>
    <dbReference type="NCBI Taxonomy" id="332589"/>
    <lineage>
        <taxon>Bacteria</taxon>
        <taxon>Bacillati</taxon>
        <taxon>Actinomycetota</taxon>
        <taxon>Actinomycetes</taxon>
        <taxon>Kitasatosporales</taxon>
        <taxon>Streptomycetaceae</taxon>
        <taxon>Streptomyces</taxon>
        <taxon>Streptomyces rochei group</taxon>
    </lineage>
</organism>
<evidence type="ECO:0000313" key="2">
    <source>
        <dbReference type="EMBL" id="GAA2950442.1"/>
    </source>
</evidence>
<keyword evidence="3" id="KW-1185">Reference proteome</keyword>
<gene>
    <name evidence="2" type="ORF">GCM10010446_39560</name>
</gene>
<comment type="caution">
    <text evidence="2">The sequence shown here is derived from an EMBL/GenBank/DDBJ whole genome shotgun (WGS) entry which is preliminary data.</text>
</comment>
<reference evidence="2 3" key="1">
    <citation type="journal article" date="2019" name="Int. J. Syst. Evol. Microbiol.">
        <title>The Global Catalogue of Microorganisms (GCM) 10K type strain sequencing project: providing services to taxonomists for standard genome sequencing and annotation.</title>
        <authorList>
            <consortium name="The Broad Institute Genomics Platform"/>
            <consortium name="The Broad Institute Genome Sequencing Center for Infectious Disease"/>
            <person name="Wu L."/>
            <person name="Ma J."/>
        </authorList>
    </citation>
    <scope>NUCLEOTIDE SEQUENCE [LARGE SCALE GENOMIC DNA]</scope>
    <source>
        <strain evidence="2 3">JCM 9088</strain>
    </source>
</reference>
<feature type="region of interest" description="Disordered" evidence="1">
    <location>
        <begin position="1"/>
        <end position="55"/>
    </location>
</feature>
<proteinExistence type="predicted"/>
<sequence length="55" mass="5516">MSDAKKTEKITTQDNHAGSEGTGGTVTTLDNHAGSEGTGKDAVTTQDNHAGSEGV</sequence>
<evidence type="ECO:0000313" key="3">
    <source>
        <dbReference type="Proteomes" id="UP001500403"/>
    </source>
</evidence>
<dbReference type="EMBL" id="BAAAUD010000039">
    <property type="protein sequence ID" value="GAA2950442.1"/>
    <property type="molecule type" value="Genomic_DNA"/>
</dbReference>
<feature type="compositionally biased region" description="Basic and acidic residues" evidence="1">
    <location>
        <begin position="1"/>
        <end position="11"/>
    </location>
</feature>